<organism evidence="2 3">
    <name type="scientific">Neptunicella marina</name>
    <dbReference type="NCBI Taxonomy" id="2125989"/>
    <lineage>
        <taxon>Bacteria</taxon>
        <taxon>Pseudomonadati</taxon>
        <taxon>Pseudomonadota</taxon>
        <taxon>Gammaproteobacteria</taxon>
        <taxon>Alteromonadales</taxon>
        <taxon>Alteromonadaceae</taxon>
        <taxon>Neptunicella</taxon>
    </lineage>
</organism>
<feature type="transmembrane region" description="Helical" evidence="1">
    <location>
        <begin position="27"/>
        <end position="54"/>
    </location>
</feature>
<evidence type="ECO:0000256" key="1">
    <source>
        <dbReference type="SAM" id="Phobius"/>
    </source>
</evidence>
<reference evidence="2" key="1">
    <citation type="journal article" date="2018" name="Int. J. Syst. Evol. Microbiol.">
        <title>Neptunicella marina gen. nov., sp. nov., isolated from surface seawater.</title>
        <authorList>
            <person name="Liu X."/>
            <person name="Lai Q."/>
            <person name="Du Y."/>
            <person name="Zhang X."/>
            <person name="Liu Z."/>
            <person name="Sun F."/>
            <person name="Shao Z."/>
        </authorList>
    </citation>
    <scope>NUCLEOTIDE SEQUENCE</scope>
    <source>
        <strain evidence="2">S27-2</strain>
    </source>
</reference>
<keyword evidence="1" id="KW-0472">Membrane</keyword>
<evidence type="ECO:0000313" key="2">
    <source>
        <dbReference type="EMBL" id="MBC3764587.1"/>
    </source>
</evidence>
<dbReference type="Proteomes" id="UP000601768">
    <property type="component" value="Unassembled WGS sequence"/>
</dbReference>
<dbReference type="RefSeq" id="WP_186505053.1">
    <property type="nucleotide sequence ID" value="NZ_JACNEP010000001.1"/>
</dbReference>
<evidence type="ECO:0000313" key="3">
    <source>
        <dbReference type="Proteomes" id="UP000601768"/>
    </source>
</evidence>
<dbReference type="EMBL" id="JACNEP010000001">
    <property type="protein sequence ID" value="MBC3764587.1"/>
    <property type="molecule type" value="Genomic_DNA"/>
</dbReference>
<accession>A0A8J6M016</accession>
<proteinExistence type="predicted"/>
<name>A0A8J6M016_9ALTE</name>
<protein>
    <submittedName>
        <fullName evidence="2">Uncharacterized protein</fullName>
    </submittedName>
</protein>
<comment type="caution">
    <text evidence="2">The sequence shown here is derived from an EMBL/GenBank/DDBJ whole genome shotgun (WGS) entry which is preliminary data.</text>
</comment>
<gene>
    <name evidence="2" type="ORF">H8B19_01770</name>
</gene>
<reference evidence="2" key="2">
    <citation type="submission" date="2020-08" db="EMBL/GenBank/DDBJ databases">
        <authorList>
            <person name="Lai Q."/>
        </authorList>
    </citation>
    <scope>NUCLEOTIDE SEQUENCE</scope>
    <source>
        <strain evidence="2">S27-2</strain>
    </source>
</reference>
<keyword evidence="3" id="KW-1185">Reference proteome</keyword>
<sequence length="133" mass="15652">MKGLEREWLLLQQQYESYERLSLSIKVVAVIVTALLYGFQIAYGAIFVVLLLLIDCMLKTFQQRLESRLLTVEQFIQNNSQQGGFRLYLEWQNQPRGLSVLLHQYLRAAVRPTQAVIYLLLLIFWGLVQVQWF</sequence>
<keyword evidence="1" id="KW-0812">Transmembrane</keyword>
<keyword evidence="1" id="KW-1133">Transmembrane helix</keyword>
<feature type="transmembrane region" description="Helical" evidence="1">
    <location>
        <begin position="115"/>
        <end position="132"/>
    </location>
</feature>
<dbReference type="AlphaFoldDB" id="A0A8J6M016"/>